<evidence type="ECO:0000313" key="1">
    <source>
        <dbReference type="EMBL" id="KAK9163509.1"/>
    </source>
</evidence>
<protein>
    <submittedName>
        <fullName evidence="1">Uncharacterized protein</fullName>
    </submittedName>
</protein>
<evidence type="ECO:0000313" key="2">
    <source>
        <dbReference type="Proteomes" id="UP001420932"/>
    </source>
</evidence>
<dbReference type="AlphaFoldDB" id="A0AAP0Q2I1"/>
<organism evidence="1 2">
    <name type="scientific">Stephania yunnanensis</name>
    <dbReference type="NCBI Taxonomy" id="152371"/>
    <lineage>
        <taxon>Eukaryota</taxon>
        <taxon>Viridiplantae</taxon>
        <taxon>Streptophyta</taxon>
        <taxon>Embryophyta</taxon>
        <taxon>Tracheophyta</taxon>
        <taxon>Spermatophyta</taxon>
        <taxon>Magnoliopsida</taxon>
        <taxon>Ranunculales</taxon>
        <taxon>Menispermaceae</taxon>
        <taxon>Menispermoideae</taxon>
        <taxon>Cissampelideae</taxon>
        <taxon>Stephania</taxon>
    </lineage>
</organism>
<sequence>MSDFRNCDDDCDSDGLEENSIETAILFFWTGSAGAEGSSRPLDVAAVAGRLFGARR</sequence>
<comment type="caution">
    <text evidence="1">The sequence shown here is derived from an EMBL/GenBank/DDBJ whole genome shotgun (WGS) entry which is preliminary data.</text>
</comment>
<name>A0AAP0Q2I1_9MAGN</name>
<reference evidence="1 2" key="1">
    <citation type="submission" date="2024-01" db="EMBL/GenBank/DDBJ databases">
        <title>Genome assemblies of Stephania.</title>
        <authorList>
            <person name="Yang L."/>
        </authorList>
    </citation>
    <scope>NUCLEOTIDE SEQUENCE [LARGE SCALE GENOMIC DNA]</scope>
    <source>
        <strain evidence="1">YNDBR</strain>
        <tissue evidence="1">Leaf</tissue>
    </source>
</reference>
<accession>A0AAP0Q2I1</accession>
<dbReference type="Proteomes" id="UP001420932">
    <property type="component" value="Unassembled WGS sequence"/>
</dbReference>
<gene>
    <name evidence="1" type="ORF">Syun_004411</name>
</gene>
<proteinExistence type="predicted"/>
<keyword evidence="2" id="KW-1185">Reference proteome</keyword>
<dbReference type="EMBL" id="JBBNAF010000002">
    <property type="protein sequence ID" value="KAK9163509.1"/>
    <property type="molecule type" value="Genomic_DNA"/>
</dbReference>